<gene>
    <name evidence="9" type="primary">ttgA</name>
    <name evidence="9" type="ORF">DPBNPPHM_03609</name>
</gene>
<accession>A0A5S9P4S2</accession>
<dbReference type="EMBL" id="CACSII010000006">
    <property type="protein sequence ID" value="CAA0098243.1"/>
    <property type="molecule type" value="Genomic_DNA"/>
</dbReference>
<dbReference type="Gene3D" id="1.10.287.470">
    <property type="entry name" value="Helix hairpin bin"/>
    <property type="match status" value="1"/>
</dbReference>
<dbReference type="InterPro" id="IPR058626">
    <property type="entry name" value="MdtA-like_b-barrel"/>
</dbReference>
<evidence type="ECO:0000259" key="7">
    <source>
        <dbReference type="Pfam" id="PF25917"/>
    </source>
</evidence>
<evidence type="ECO:0000313" key="9">
    <source>
        <dbReference type="EMBL" id="CAA0098243.1"/>
    </source>
</evidence>
<dbReference type="InterPro" id="IPR058624">
    <property type="entry name" value="MdtA-like_HH"/>
</dbReference>
<keyword evidence="5" id="KW-0732">Signal</keyword>
<dbReference type="InterPro" id="IPR006143">
    <property type="entry name" value="RND_pump_MFP"/>
</dbReference>
<evidence type="ECO:0000259" key="8">
    <source>
        <dbReference type="Pfam" id="PF25944"/>
    </source>
</evidence>
<evidence type="ECO:0000256" key="4">
    <source>
        <dbReference type="SAM" id="MobiDB-lite"/>
    </source>
</evidence>
<dbReference type="Proteomes" id="UP000434580">
    <property type="component" value="Unassembled WGS sequence"/>
</dbReference>
<proteinExistence type="inferred from homology"/>
<evidence type="ECO:0000256" key="2">
    <source>
        <dbReference type="ARBA" id="ARBA00009477"/>
    </source>
</evidence>
<dbReference type="GO" id="GO:0030313">
    <property type="term" value="C:cell envelope"/>
    <property type="evidence" value="ECO:0007669"/>
    <property type="project" value="UniProtKB-SubCell"/>
</dbReference>
<evidence type="ECO:0000256" key="1">
    <source>
        <dbReference type="ARBA" id="ARBA00004519"/>
    </source>
</evidence>
<feature type="domain" description="Multidrug resistance protein MdtA-like barrel-sandwich hybrid" evidence="7">
    <location>
        <begin position="88"/>
        <end position="224"/>
    </location>
</feature>
<dbReference type="AlphaFoldDB" id="A0A5S9P4S2"/>
<feature type="coiled-coil region" evidence="3">
    <location>
        <begin position="128"/>
        <end position="193"/>
    </location>
</feature>
<dbReference type="GO" id="GO:0005886">
    <property type="term" value="C:plasma membrane"/>
    <property type="evidence" value="ECO:0007669"/>
    <property type="project" value="TreeGrafter"/>
</dbReference>
<name>A0A5S9P4S2_9GAMM</name>
<feature type="compositionally biased region" description="Low complexity" evidence="4">
    <location>
        <begin position="50"/>
        <end position="59"/>
    </location>
</feature>
<dbReference type="Pfam" id="PF25944">
    <property type="entry name" value="Beta-barrel_RND"/>
    <property type="match status" value="1"/>
</dbReference>
<dbReference type="PANTHER" id="PTHR30158">
    <property type="entry name" value="ACRA/E-RELATED COMPONENT OF DRUG EFFLUX TRANSPORTER"/>
    <property type="match status" value="1"/>
</dbReference>
<dbReference type="Pfam" id="PF25917">
    <property type="entry name" value="BSH_RND"/>
    <property type="match status" value="1"/>
</dbReference>
<dbReference type="GO" id="GO:0046677">
    <property type="term" value="P:response to antibiotic"/>
    <property type="evidence" value="ECO:0007669"/>
    <property type="project" value="TreeGrafter"/>
</dbReference>
<dbReference type="SUPFAM" id="SSF111369">
    <property type="entry name" value="HlyD-like secretion proteins"/>
    <property type="match status" value="1"/>
</dbReference>
<feature type="domain" description="Multidrug resistance protein MdtA-like beta-barrel" evidence="8">
    <location>
        <begin position="237"/>
        <end position="320"/>
    </location>
</feature>
<dbReference type="Gene3D" id="2.40.50.100">
    <property type="match status" value="1"/>
</dbReference>
<dbReference type="Pfam" id="PF25876">
    <property type="entry name" value="HH_MFP_RND"/>
    <property type="match status" value="1"/>
</dbReference>
<comment type="subcellular location">
    <subcellularLocation>
        <location evidence="1">Cell inner membrane</location>
        <topology evidence="1">Lipid-anchor</topology>
    </subcellularLocation>
</comment>
<evidence type="ECO:0000256" key="5">
    <source>
        <dbReference type="SAM" id="SignalP"/>
    </source>
</evidence>
<reference evidence="9 10" key="1">
    <citation type="submission" date="2019-11" db="EMBL/GenBank/DDBJ databases">
        <authorList>
            <person name="Holert J."/>
        </authorList>
    </citation>
    <scope>NUCLEOTIDE SEQUENCE [LARGE SCALE GENOMIC DNA]</scope>
    <source>
        <strain evidence="9">BC5_2</strain>
    </source>
</reference>
<evidence type="ECO:0000256" key="3">
    <source>
        <dbReference type="SAM" id="Coils"/>
    </source>
</evidence>
<dbReference type="Gene3D" id="2.40.420.20">
    <property type="match status" value="1"/>
</dbReference>
<dbReference type="InterPro" id="IPR058625">
    <property type="entry name" value="MdtA-like_BSH"/>
</dbReference>
<dbReference type="OrthoDB" id="5730196at2"/>
<comment type="similarity">
    <text evidence="2">Belongs to the membrane fusion protein (MFP) (TC 8.A.1) family.</text>
</comment>
<feature type="region of interest" description="Disordered" evidence="4">
    <location>
        <begin position="39"/>
        <end position="59"/>
    </location>
</feature>
<organism evidence="9 10">
    <name type="scientific">BD1-7 clade bacterium</name>
    <dbReference type="NCBI Taxonomy" id="2029982"/>
    <lineage>
        <taxon>Bacteria</taxon>
        <taxon>Pseudomonadati</taxon>
        <taxon>Pseudomonadota</taxon>
        <taxon>Gammaproteobacteria</taxon>
        <taxon>Cellvibrionales</taxon>
        <taxon>Spongiibacteraceae</taxon>
        <taxon>BD1-7 clade</taxon>
    </lineage>
</organism>
<evidence type="ECO:0000313" key="10">
    <source>
        <dbReference type="Proteomes" id="UP000434580"/>
    </source>
</evidence>
<dbReference type="GO" id="GO:0022857">
    <property type="term" value="F:transmembrane transporter activity"/>
    <property type="evidence" value="ECO:0007669"/>
    <property type="project" value="InterPro"/>
</dbReference>
<sequence length="418" mass="46803">MDKVAKRLGTCACRILLIVVAGVTTHFAAAEEHDKDAKKDAVKAAKKQQAKQQADNQQKPVDAPYIQPLIQAVPKTMRFAANSAPYESVDIVARTRGFIESLNFIDGQFVKKGDLLYVVEKTYNQADVAEAQGALQVANARVERALLEYKRQQTLLKQKLTSRENVDKARLEYQSAKAQRQQEEASLTQALQELKYTRIISPFSGRLSRTLLYPGELVDPDNLTGTTVLTSLAKLDPLYVYLHVPTNLVQKIVEARQQQGTLAVQFFVSSDQPVRLSGQLEFIANQADTAAGTLEMRALVKNPDLHVFPGQFGYLHIQTGIEEDAMLVPKSSIHEDFNGYFVYLIDKKKQLKRAPIKRHEPYQAWYRIEGLNPDDRVVYGDMPALYPGLAVRAREATAPKLPVQPFVKTQPAKPSQTQ</sequence>
<protein>
    <submittedName>
        <fullName evidence="9">Toluene efflux pump periplasmic linker protein TtgA</fullName>
    </submittedName>
</protein>
<dbReference type="Gene3D" id="2.40.30.170">
    <property type="match status" value="1"/>
</dbReference>
<feature type="chain" id="PRO_5030137983" evidence="5">
    <location>
        <begin position="29"/>
        <end position="418"/>
    </location>
</feature>
<evidence type="ECO:0000259" key="6">
    <source>
        <dbReference type="Pfam" id="PF25876"/>
    </source>
</evidence>
<dbReference type="NCBIfam" id="TIGR01730">
    <property type="entry name" value="RND_mfp"/>
    <property type="match status" value="1"/>
</dbReference>
<keyword evidence="3" id="KW-0175">Coiled coil</keyword>
<feature type="domain" description="Multidrug resistance protein MdtA-like alpha-helical hairpin" evidence="6">
    <location>
        <begin position="128"/>
        <end position="197"/>
    </location>
</feature>
<feature type="signal peptide" evidence="5">
    <location>
        <begin position="1"/>
        <end position="28"/>
    </location>
</feature>